<proteinExistence type="predicted"/>
<sequence>MPTFQNPHLVEHTQLKRPLAEGNEGTKKCPCLEKAATVSLSAPPSLVKVGQEELVSYLRDIVPAADLNDDSLDLQTRVDLIPLVDQTVTSAGHSIPKLEKGIDVLQPKLIRIPFVITSFPLRRG</sequence>
<dbReference type="EMBL" id="BKCP01007782">
    <property type="protein sequence ID" value="GER47241.1"/>
    <property type="molecule type" value="Genomic_DNA"/>
</dbReference>
<name>A0A5A7QTF9_STRAF</name>
<comment type="caution">
    <text evidence="1">The sequence shown here is derived from an EMBL/GenBank/DDBJ whole genome shotgun (WGS) entry which is preliminary data.</text>
</comment>
<accession>A0A5A7QTF9</accession>
<dbReference type="AlphaFoldDB" id="A0A5A7QTF9"/>
<organism evidence="1 2">
    <name type="scientific">Striga asiatica</name>
    <name type="common">Asiatic witchweed</name>
    <name type="synonym">Buchnera asiatica</name>
    <dbReference type="NCBI Taxonomy" id="4170"/>
    <lineage>
        <taxon>Eukaryota</taxon>
        <taxon>Viridiplantae</taxon>
        <taxon>Streptophyta</taxon>
        <taxon>Embryophyta</taxon>
        <taxon>Tracheophyta</taxon>
        <taxon>Spermatophyta</taxon>
        <taxon>Magnoliopsida</taxon>
        <taxon>eudicotyledons</taxon>
        <taxon>Gunneridae</taxon>
        <taxon>Pentapetalae</taxon>
        <taxon>asterids</taxon>
        <taxon>lamiids</taxon>
        <taxon>Lamiales</taxon>
        <taxon>Orobanchaceae</taxon>
        <taxon>Buchnereae</taxon>
        <taxon>Striga</taxon>
    </lineage>
</organism>
<evidence type="ECO:0000313" key="2">
    <source>
        <dbReference type="Proteomes" id="UP000325081"/>
    </source>
</evidence>
<gene>
    <name evidence="1" type="ORF">STAS_24334</name>
</gene>
<evidence type="ECO:0000313" key="1">
    <source>
        <dbReference type="EMBL" id="GER47241.1"/>
    </source>
</evidence>
<dbReference type="Proteomes" id="UP000325081">
    <property type="component" value="Unassembled WGS sequence"/>
</dbReference>
<reference evidence="2" key="1">
    <citation type="journal article" date="2019" name="Curr. Biol.">
        <title>Genome Sequence of Striga asiatica Provides Insight into the Evolution of Plant Parasitism.</title>
        <authorList>
            <person name="Yoshida S."/>
            <person name="Kim S."/>
            <person name="Wafula E.K."/>
            <person name="Tanskanen J."/>
            <person name="Kim Y.M."/>
            <person name="Honaas L."/>
            <person name="Yang Z."/>
            <person name="Spallek T."/>
            <person name="Conn C.E."/>
            <person name="Ichihashi Y."/>
            <person name="Cheong K."/>
            <person name="Cui S."/>
            <person name="Der J.P."/>
            <person name="Gundlach H."/>
            <person name="Jiao Y."/>
            <person name="Hori C."/>
            <person name="Ishida J.K."/>
            <person name="Kasahara H."/>
            <person name="Kiba T."/>
            <person name="Kim M.S."/>
            <person name="Koo N."/>
            <person name="Laohavisit A."/>
            <person name="Lee Y.H."/>
            <person name="Lumba S."/>
            <person name="McCourt P."/>
            <person name="Mortimer J.C."/>
            <person name="Mutuku J.M."/>
            <person name="Nomura T."/>
            <person name="Sasaki-Sekimoto Y."/>
            <person name="Seto Y."/>
            <person name="Wang Y."/>
            <person name="Wakatake T."/>
            <person name="Sakakibara H."/>
            <person name="Demura T."/>
            <person name="Yamaguchi S."/>
            <person name="Yoneyama K."/>
            <person name="Manabe R.I."/>
            <person name="Nelson D.C."/>
            <person name="Schulman A.H."/>
            <person name="Timko M.P."/>
            <person name="dePamphilis C.W."/>
            <person name="Choi D."/>
            <person name="Shirasu K."/>
        </authorList>
    </citation>
    <scope>NUCLEOTIDE SEQUENCE [LARGE SCALE GENOMIC DNA]</scope>
    <source>
        <strain evidence="2">cv. UVA1</strain>
    </source>
</reference>
<keyword evidence="2" id="KW-1185">Reference proteome</keyword>
<protein>
    <submittedName>
        <fullName evidence="1">Electron transport complex protein RnfE</fullName>
    </submittedName>
</protein>